<name>A0A7G9Z4Z9_9EURY</name>
<gene>
    <name evidence="1" type="ORF">BDIJAKCO_00007</name>
</gene>
<reference evidence="1" key="1">
    <citation type="submission" date="2020-06" db="EMBL/GenBank/DDBJ databases">
        <title>Unique genomic features of the anaerobic methanotrophic archaea.</title>
        <authorList>
            <person name="Chadwick G.L."/>
            <person name="Skennerton C.T."/>
            <person name="Laso-Perez R."/>
            <person name="Leu A.O."/>
            <person name="Speth D.R."/>
            <person name="Yu H."/>
            <person name="Morgan-Lang C."/>
            <person name="Hatzenpichler R."/>
            <person name="Goudeau D."/>
            <person name="Malmstrom R."/>
            <person name="Brazelton W.J."/>
            <person name="Woyke T."/>
            <person name="Hallam S.J."/>
            <person name="Tyson G.W."/>
            <person name="Wegener G."/>
            <person name="Boetius A."/>
            <person name="Orphan V."/>
        </authorList>
    </citation>
    <scope>NUCLEOTIDE SEQUENCE</scope>
</reference>
<protein>
    <submittedName>
        <fullName evidence="1">Uncharacterized protein</fullName>
    </submittedName>
</protein>
<organism evidence="1">
    <name type="scientific">Candidatus Methanophaga sp. ANME-1 ERB7</name>
    <dbReference type="NCBI Taxonomy" id="2759913"/>
    <lineage>
        <taxon>Archaea</taxon>
        <taxon>Methanobacteriati</taxon>
        <taxon>Methanobacteriota</taxon>
        <taxon>Stenosarchaea group</taxon>
        <taxon>Methanomicrobia</taxon>
        <taxon>Candidatus Methanophagales</taxon>
        <taxon>Candidatus Methanophagaceae</taxon>
        <taxon>Candidatus Methanophaga</taxon>
    </lineage>
</organism>
<proteinExistence type="predicted"/>
<dbReference type="EMBL" id="MT631610">
    <property type="protein sequence ID" value="QNO55333.1"/>
    <property type="molecule type" value="Genomic_DNA"/>
</dbReference>
<sequence>MNMSTDEERARQTYLFEKAWADLSSLTPEEYVEFIGIDPAELGILALTYSDEPIEETLNRLLNGEWGTKN</sequence>
<accession>A0A7G9Z4Z9</accession>
<dbReference type="AlphaFoldDB" id="A0A7G9Z4Z9"/>
<evidence type="ECO:0000313" key="1">
    <source>
        <dbReference type="EMBL" id="QNO55333.1"/>
    </source>
</evidence>